<name>A0A9X9AAZ3_BACCE</name>
<keyword evidence="1" id="KW-1133">Transmembrane helix</keyword>
<dbReference type="EMBL" id="SZOH01000517">
    <property type="protein sequence ID" value="TKJ05349.1"/>
    <property type="molecule type" value="Genomic_DNA"/>
</dbReference>
<keyword evidence="1" id="KW-0472">Membrane</keyword>
<evidence type="ECO:0000313" key="3">
    <source>
        <dbReference type="Proteomes" id="UP000308444"/>
    </source>
</evidence>
<accession>A0A9X9AAZ3</accession>
<gene>
    <name evidence="2" type="ORF">FC695_09025</name>
</gene>
<dbReference type="Proteomes" id="UP000308444">
    <property type="component" value="Unassembled WGS sequence"/>
</dbReference>
<protein>
    <submittedName>
        <fullName evidence="2">ABC transporter permease</fullName>
    </submittedName>
</protein>
<feature type="transmembrane region" description="Helical" evidence="1">
    <location>
        <begin position="16"/>
        <end position="34"/>
    </location>
</feature>
<organism evidence="2 3">
    <name type="scientific">Bacillus cereus</name>
    <dbReference type="NCBI Taxonomy" id="1396"/>
    <lineage>
        <taxon>Bacteria</taxon>
        <taxon>Bacillati</taxon>
        <taxon>Bacillota</taxon>
        <taxon>Bacilli</taxon>
        <taxon>Bacillales</taxon>
        <taxon>Bacillaceae</taxon>
        <taxon>Bacillus</taxon>
        <taxon>Bacillus cereus group</taxon>
    </lineage>
</organism>
<comment type="caution">
    <text evidence="2">The sequence shown here is derived from an EMBL/GenBank/DDBJ whole genome shotgun (WGS) entry which is preliminary data.</text>
</comment>
<keyword evidence="1" id="KW-0812">Transmembrane</keyword>
<reference evidence="2 3" key="1">
    <citation type="journal article" date="2019" name="Environ. Microbiol.">
        <title>An active ?-lactamase is a part of an orchestrated cell wall stress resistance network of Bacillus subtilis and related rhizosphere species.</title>
        <authorList>
            <person name="Bucher T."/>
            <person name="Keren-Paz A."/>
            <person name="Hausser J."/>
            <person name="Olender T."/>
            <person name="Cytryn E."/>
            <person name="Kolodkin-Gal I."/>
        </authorList>
    </citation>
    <scope>NUCLEOTIDE SEQUENCE [LARGE SCALE GENOMIC DNA]</scope>
    <source>
        <strain evidence="2 3">I32</strain>
    </source>
</reference>
<proteinExistence type="predicted"/>
<evidence type="ECO:0000313" key="2">
    <source>
        <dbReference type="EMBL" id="TKJ05349.1"/>
    </source>
</evidence>
<feature type="non-terminal residue" evidence="2">
    <location>
        <position position="51"/>
    </location>
</feature>
<evidence type="ECO:0000256" key="1">
    <source>
        <dbReference type="SAM" id="Phobius"/>
    </source>
</evidence>
<sequence>MSQLFRYLYNCNKRKIAIIYFGFITVSFILLFNMKGVSGVRISGRQDIIII</sequence>
<dbReference type="AlphaFoldDB" id="A0A9X9AAZ3"/>